<dbReference type="AlphaFoldDB" id="A0A6C7EJU9"/>
<keyword evidence="2" id="KW-0732">Signal</keyword>
<proteinExistence type="predicted"/>
<evidence type="ECO:0000313" key="3">
    <source>
        <dbReference type="EMBL" id="BAN04226.1"/>
    </source>
</evidence>
<accession>A0A6C7EJU9</accession>
<evidence type="ECO:0000313" key="4">
    <source>
        <dbReference type="Proteomes" id="UP000011863"/>
    </source>
</evidence>
<feature type="transmembrane region" description="Helical" evidence="1">
    <location>
        <begin position="147"/>
        <end position="166"/>
    </location>
</feature>
<evidence type="ECO:0008006" key="5">
    <source>
        <dbReference type="Google" id="ProtNLM"/>
    </source>
</evidence>
<keyword evidence="1" id="KW-1133">Transmembrane helix</keyword>
<protein>
    <recommendedName>
        <fullName evidence="5">YtkA-like domain-containing protein</fullName>
    </recommendedName>
</protein>
<evidence type="ECO:0000256" key="1">
    <source>
        <dbReference type="SAM" id="Phobius"/>
    </source>
</evidence>
<name>A0A6C7EJU9_ILUCY</name>
<gene>
    <name evidence="3" type="ORF">YM304_39120</name>
</gene>
<feature type="signal peptide" evidence="2">
    <location>
        <begin position="1"/>
        <end position="32"/>
    </location>
</feature>
<organism evidence="3 4">
    <name type="scientific">Ilumatobacter coccineus (strain NBRC 103263 / KCTC 29153 / YM16-304)</name>
    <dbReference type="NCBI Taxonomy" id="1313172"/>
    <lineage>
        <taxon>Bacteria</taxon>
        <taxon>Bacillati</taxon>
        <taxon>Actinomycetota</taxon>
        <taxon>Acidimicrobiia</taxon>
        <taxon>Acidimicrobiales</taxon>
        <taxon>Ilumatobacteraceae</taxon>
        <taxon>Ilumatobacter</taxon>
    </lineage>
</organism>
<dbReference type="Proteomes" id="UP000011863">
    <property type="component" value="Chromosome"/>
</dbReference>
<reference evidence="3 4" key="1">
    <citation type="journal article" date="2013" name="Int. J. Syst. Evol. Microbiol.">
        <title>Ilumatobacter nonamiense sp. nov. and Ilumatobacter coccineum sp. nov., isolated from seashore sand.</title>
        <authorList>
            <person name="Matsumoto A."/>
            <person name="Kasai H."/>
            <person name="Matsuo Y."/>
            <person name="Shizuri Y."/>
            <person name="Ichikawa N."/>
            <person name="Fujita N."/>
            <person name="Omura S."/>
            <person name="Takahashi Y."/>
        </authorList>
    </citation>
    <scope>NUCLEOTIDE SEQUENCE [LARGE SCALE GENOMIC DNA]</scope>
    <source>
        <strain evidence="4">NBRC 103263 / KCTC 29153 / YM16-304</strain>
    </source>
</reference>
<keyword evidence="4" id="KW-1185">Reference proteome</keyword>
<dbReference type="EMBL" id="AP012057">
    <property type="protein sequence ID" value="BAN04226.1"/>
    <property type="molecule type" value="Genomic_DNA"/>
</dbReference>
<dbReference type="KEGG" id="aym:YM304_39120"/>
<keyword evidence="1" id="KW-0472">Membrane</keyword>
<feature type="chain" id="PRO_5038874798" description="YtkA-like domain-containing protein" evidence="2">
    <location>
        <begin position="33"/>
        <end position="176"/>
    </location>
</feature>
<keyword evidence="1" id="KW-0812">Transmembrane</keyword>
<evidence type="ECO:0000256" key="2">
    <source>
        <dbReference type="SAM" id="SignalP"/>
    </source>
</evidence>
<sequence length="176" mass="18318">MAPKSHDRIARLTATLATVITLLICVSAPASAGGWAVGSLDAVPAPSAGETVEIGFTILQHGVTPADLADDVGIEIIGTDGMVSYFAAEQDDTVGHYTASVTFPTTAGEYEWNIRMGWFGPQELGSLNIAPDNDSTTITTAWPTVRWIMVALIVALGAVAVSSLAMSRRNTPAVSS</sequence>